<dbReference type="InterPro" id="IPR059000">
    <property type="entry name" value="ATPase_P-type_domA"/>
</dbReference>
<dbReference type="Proteomes" id="UP000516160">
    <property type="component" value="Chromosome"/>
</dbReference>
<evidence type="ECO:0000256" key="8">
    <source>
        <dbReference type="ARBA" id="ARBA00022741"/>
    </source>
</evidence>
<dbReference type="GO" id="GO:0030007">
    <property type="term" value="P:intracellular potassium ion homeostasis"/>
    <property type="evidence" value="ECO:0007669"/>
    <property type="project" value="TreeGrafter"/>
</dbReference>
<dbReference type="InterPro" id="IPR005782">
    <property type="entry name" value="P-type_ATPase_IIA"/>
</dbReference>
<dbReference type="InterPro" id="IPR023298">
    <property type="entry name" value="ATPase_P-typ_TM_dom_sf"/>
</dbReference>
<dbReference type="FunFam" id="3.40.50.1000:FF:000028">
    <property type="entry name" value="Calcium-transporting P-type ATPase, putative"/>
    <property type="match status" value="1"/>
</dbReference>
<keyword evidence="4" id="KW-1003">Cell membrane</keyword>
<evidence type="ECO:0000256" key="12">
    <source>
        <dbReference type="ARBA" id="ARBA00022989"/>
    </source>
</evidence>
<evidence type="ECO:0000313" key="17">
    <source>
        <dbReference type="EMBL" id="QNO16335.1"/>
    </source>
</evidence>
<dbReference type="Pfam" id="PF00690">
    <property type="entry name" value="Cation_ATPase_N"/>
    <property type="match status" value="1"/>
</dbReference>
<keyword evidence="6 15" id="KW-0812">Transmembrane</keyword>
<name>A0A7G9WCC3_ALKCA</name>
<dbReference type="GO" id="GO:1990573">
    <property type="term" value="P:potassium ion import across plasma membrane"/>
    <property type="evidence" value="ECO:0007669"/>
    <property type="project" value="TreeGrafter"/>
</dbReference>
<dbReference type="SMART" id="SM00831">
    <property type="entry name" value="Cation_ATPase_N"/>
    <property type="match status" value="1"/>
</dbReference>
<dbReference type="InterPro" id="IPR023299">
    <property type="entry name" value="ATPase_P-typ_cyto_dom_N"/>
</dbReference>
<evidence type="ECO:0000256" key="14">
    <source>
        <dbReference type="ARBA" id="ARBA00048694"/>
    </source>
</evidence>
<evidence type="ECO:0000256" key="9">
    <source>
        <dbReference type="ARBA" id="ARBA00022840"/>
    </source>
</evidence>
<dbReference type="GO" id="GO:0005388">
    <property type="term" value="F:P-type calcium transporter activity"/>
    <property type="evidence" value="ECO:0007669"/>
    <property type="project" value="UniProtKB-EC"/>
</dbReference>
<dbReference type="PRINTS" id="PR00120">
    <property type="entry name" value="HATPASE"/>
</dbReference>
<feature type="domain" description="Cation-transporting P-type ATPase N-terminal" evidence="16">
    <location>
        <begin position="4"/>
        <end position="74"/>
    </location>
</feature>
<dbReference type="Pfam" id="PF00122">
    <property type="entry name" value="E1-E2_ATPase"/>
    <property type="match status" value="1"/>
</dbReference>
<evidence type="ECO:0000256" key="1">
    <source>
        <dbReference type="ARBA" id="ARBA00004651"/>
    </source>
</evidence>
<keyword evidence="9" id="KW-0067">ATP-binding</keyword>
<dbReference type="Gene3D" id="2.70.150.10">
    <property type="entry name" value="Calcium-transporting ATPase, cytoplasmic transduction domain A"/>
    <property type="match status" value="1"/>
</dbReference>
<accession>A0A7G9WCC3</accession>
<dbReference type="GO" id="GO:0005391">
    <property type="term" value="F:P-type sodium:potassium-exchanging transporter activity"/>
    <property type="evidence" value="ECO:0007669"/>
    <property type="project" value="TreeGrafter"/>
</dbReference>
<evidence type="ECO:0000256" key="11">
    <source>
        <dbReference type="ARBA" id="ARBA00022967"/>
    </source>
</evidence>
<comment type="subcellular location">
    <subcellularLocation>
        <location evidence="1">Cell membrane</location>
        <topology evidence="1">Multi-pass membrane protein</topology>
    </subcellularLocation>
</comment>
<dbReference type="InterPro" id="IPR050510">
    <property type="entry name" value="Cation_transp_ATPase_P-type"/>
</dbReference>
<dbReference type="EC" id="7.2.2.10" evidence="3"/>
<comment type="similarity">
    <text evidence="2">Belongs to the cation transport ATPase (P-type) (TC 3.A.3) family. Type IIA subfamily.</text>
</comment>
<dbReference type="PRINTS" id="PR00119">
    <property type="entry name" value="CATATPASE"/>
</dbReference>
<evidence type="ECO:0000313" key="18">
    <source>
        <dbReference type="Proteomes" id="UP000516160"/>
    </source>
</evidence>
<keyword evidence="11" id="KW-1278">Translocase</keyword>
<dbReference type="InterPro" id="IPR044492">
    <property type="entry name" value="P_typ_ATPase_HD_dom"/>
</dbReference>
<feature type="transmembrane region" description="Helical" evidence="15">
    <location>
        <begin position="829"/>
        <end position="850"/>
    </location>
</feature>
<evidence type="ECO:0000256" key="2">
    <source>
        <dbReference type="ARBA" id="ARBA00005675"/>
    </source>
</evidence>
<dbReference type="Pfam" id="PF00689">
    <property type="entry name" value="Cation_ATPase_C"/>
    <property type="match status" value="1"/>
</dbReference>
<keyword evidence="7" id="KW-0479">Metal-binding</keyword>
<dbReference type="SUPFAM" id="SSF81660">
    <property type="entry name" value="Metal cation-transporting ATPase, ATP-binding domain N"/>
    <property type="match status" value="1"/>
</dbReference>
<evidence type="ECO:0000256" key="6">
    <source>
        <dbReference type="ARBA" id="ARBA00022692"/>
    </source>
</evidence>
<dbReference type="Pfam" id="PF13246">
    <property type="entry name" value="Cation_ATPase"/>
    <property type="match status" value="1"/>
</dbReference>
<protein>
    <recommendedName>
        <fullName evidence="3">P-type Ca(2+) transporter</fullName>
        <ecNumber evidence="3">7.2.2.10</ecNumber>
    </recommendedName>
</protein>
<evidence type="ECO:0000256" key="15">
    <source>
        <dbReference type="SAM" id="Phobius"/>
    </source>
</evidence>
<dbReference type="InterPro" id="IPR036412">
    <property type="entry name" value="HAD-like_sf"/>
</dbReference>
<sequence length="901" mass="99250">MLDLSLKEIQSKLVTDFERGLNSKQHQQRLKKDGENILQKTHSISPISIFLSQFKDAMVLVLLMATLISGILGEIYDGITIVIIIMLNAVLGFIQEYKAEKSLQALSKLTAPKTKVIRDGKTVNVDTKELVVGDIVLLSSGDKVPADLRIIEEYSLEVDESALTGESVPVVKDATKMVDGINIADAVNSCFKGTSVTKGRGKGVVVATGMDTAMGQIADMIQTAGNEPTPLQIRLAQLGKILVTICLIVSVLVVLVGIWRGEDIYKMFLAGVSLAVAAIPEGLPAIVTVCLAIGVQRMLRRRAIVRKLPAVETLGCATVVCSDKTGTLTQNKMTVEKVYFDNSNIEVTGNGYEPRGQLFLKNQTVSTENKILEKLMEIAVLCNNATLHKKEIPIKGMFRKGKDNWSIDGDPTEGALLVLGAKTGWWKEKLLTNYKIFKEFPFDSSRKMMSVVVDKGASKFTLTKGAPDIVLDKCTKILEKGIEQPLTESKKETIKRVIEDYGKEGYRNIALSYNTYTNDYSVESNMIFVGVCAISDPPRPEVFSAVEKCKRAGIKTVMITGDHKDTATAIARQLKILPEYGKVLTGIDMSSMSFEELKEVVDEVYVYARVLPEHKLKIVKALKAIGHTVAMTGDGINDGPAIKEADIGIAMGITGTEVTKEAASLILTDDNFATIVEAVEEGRSIYDNIRKFIRFLLSCNIGEIMTMLLAMLMGLPLPLKPIQILWVNLATDGLPAMALGLEKAEKGIMERKPRGKNESIFSRGLDFKIFSRGMLIGFITLTMFIIGYRKSMGDIEFARTMAFATLICAQLFHVFDCKSEDKSIFEINIFSNLYLVFAVLSSSVLMLIVIYLPSLQGVFSTKPLELTDWLWIVCIVCIPYAIQMIKLILLFVFKPKAVTTK</sequence>
<dbReference type="PANTHER" id="PTHR43294:SF20">
    <property type="entry name" value="P-TYPE ATPASE"/>
    <property type="match status" value="1"/>
</dbReference>
<feature type="transmembrane region" description="Helical" evidence="15">
    <location>
        <begin position="267"/>
        <end position="293"/>
    </location>
</feature>
<evidence type="ECO:0000259" key="16">
    <source>
        <dbReference type="SMART" id="SM00831"/>
    </source>
</evidence>
<comment type="catalytic activity">
    <reaction evidence="14">
        <text>Ca(2+)(in) + ATP + H2O = Ca(2+)(out) + ADP + phosphate + H(+)</text>
        <dbReference type="Rhea" id="RHEA:18105"/>
        <dbReference type="ChEBI" id="CHEBI:15377"/>
        <dbReference type="ChEBI" id="CHEBI:15378"/>
        <dbReference type="ChEBI" id="CHEBI:29108"/>
        <dbReference type="ChEBI" id="CHEBI:30616"/>
        <dbReference type="ChEBI" id="CHEBI:43474"/>
        <dbReference type="ChEBI" id="CHEBI:456216"/>
        <dbReference type="EC" id="7.2.2.10"/>
    </reaction>
</comment>
<dbReference type="PANTHER" id="PTHR43294">
    <property type="entry name" value="SODIUM/POTASSIUM-TRANSPORTING ATPASE SUBUNIT ALPHA"/>
    <property type="match status" value="1"/>
</dbReference>
<proteinExistence type="inferred from homology"/>
<reference evidence="17 18" key="1">
    <citation type="submission" date="2020-07" db="EMBL/GenBank/DDBJ databases">
        <title>Alkalicella. sp. LB2 genome.</title>
        <authorList>
            <person name="Postec A."/>
            <person name="Quemeneur M."/>
        </authorList>
    </citation>
    <scope>NUCLEOTIDE SEQUENCE [LARGE SCALE GENOMIC DNA]</scope>
    <source>
        <strain evidence="17 18">LB2</strain>
    </source>
</reference>
<dbReference type="Gene3D" id="3.40.1110.10">
    <property type="entry name" value="Calcium-transporting ATPase, cytoplasmic domain N"/>
    <property type="match status" value="1"/>
</dbReference>
<feature type="transmembrane region" description="Helical" evidence="15">
    <location>
        <begin position="78"/>
        <end position="94"/>
    </location>
</feature>
<dbReference type="SUPFAM" id="SSF81665">
    <property type="entry name" value="Calcium ATPase, transmembrane domain M"/>
    <property type="match status" value="1"/>
</dbReference>
<dbReference type="NCBIfam" id="TIGR01116">
    <property type="entry name" value="ATPase-IIA1_Ca"/>
    <property type="match status" value="1"/>
</dbReference>
<dbReference type="GO" id="GO:0016887">
    <property type="term" value="F:ATP hydrolysis activity"/>
    <property type="evidence" value="ECO:0007669"/>
    <property type="project" value="InterPro"/>
</dbReference>
<dbReference type="Gene3D" id="3.40.50.1000">
    <property type="entry name" value="HAD superfamily/HAD-like"/>
    <property type="match status" value="1"/>
</dbReference>
<evidence type="ECO:0000256" key="10">
    <source>
        <dbReference type="ARBA" id="ARBA00022842"/>
    </source>
</evidence>
<keyword evidence="8" id="KW-0547">Nucleotide-binding</keyword>
<dbReference type="EMBL" id="CP058559">
    <property type="protein sequence ID" value="QNO16335.1"/>
    <property type="molecule type" value="Genomic_DNA"/>
</dbReference>
<organism evidence="17 18">
    <name type="scientific">Alkalicella caledoniensis</name>
    <dbReference type="NCBI Taxonomy" id="2731377"/>
    <lineage>
        <taxon>Bacteria</taxon>
        <taxon>Bacillati</taxon>
        <taxon>Bacillota</taxon>
        <taxon>Clostridia</taxon>
        <taxon>Eubacteriales</taxon>
        <taxon>Proteinivoracaceae</taxon>
        <taxon>Alkalicella</taxon>
    </lineage>
</organism>
<dbReference type="SFLD" id="SFLDF00027">
    <property type="entry name" value="p-type_atpase"/>
    <property type="match status" value="1"/>
</dbReference>
<dbReference type="InterPro" id="IPR023214">
    <property type="entry name" value="HAD_sf"/>
</dbReference>
<dbReference type="InterPro" id="IPR008250">
    <property type="entry name" value="ATPase_P-typ_transduc_dom_A_sf"/>
</dbReference>
<evidence type="ECO:0000256" key="5">
    <source>
        <dbReference type="ARBA" id="ARBA00022568"/>
    </source>
</evidence>
<feature type="transmembrane region" description="Helical" evidence="15">
    <location>
        <begin position="769"/>
        <end position="788"/>
    </location>
</feature>
<dbReference type="PROSITE" id="PS00154">
    <property type="entry name" value="ATPASE_E1_E2"/>
    <property type="match status" value="1"/>
</dbReference>
<keyword evidence="5" id="KW-0406">Ion transport</keyword>
<keyword evidence="5" id="KW-0813">Transport</keyword>
<evidence type="ECO:0000256" key="7">
    <source>
        <dbReference type="ARBA" id="ARBA00022723"/>
    </source>
</evidence>
<dbReference type="FunFam" id="2.70.150.10:FF:000016">
    <property type="entry name" value="Calcium-transporting P-type ATPase putative"/>
    <property type="match status" value="1"/>
</dbReference>
<feature type="transmembrane region" description="Helical" evidence="15">
    <location>
        <begin position="692"/>
        <end position="715"/>
    </location>
</feature>
<dbReference type="GO" id="GO:0046872">
    <property type="term" value="F:metal ion binding"/>
    <property type="evidence" value="ECO:0007669"/>
    <property type="project" value="UniProtKB-KW"/>
</dbReference>
<dbReference type="RefSeq" id="WP_213166727.1">
    <property type="nucleotide sequence ID" value="NZ_CP058559.1"/>
</dbReference>
<keyword evidence="5" id="KW-0106">Calcium</keyword>
<dbReference type="AlphaFoldDB" id="A0A7G9WCC3"/>
<dbReference type="NCBIfam" id="TIGR01494">
    <property type="entry name" value="ATPase_P-type"/>
    <property type="match status" value="2"/>
</dbReference>
<evidence type="ECO:0000256" key="3">
    <source>
        <dbReference type="ARBA" id="ARBA00012790"/>
    </source>
</evidence>
<dbReference type="InterPro" id="IPR001757">
    <property type="entry name" value="P_typ_ATPase"/>
</dbReference>
<feature type="transmembrane region" description="Helical" evidence="15">
    <location>
        <begin position="870"/>
        <end position="893"/>
    </location>
</feature>
<keyword evidence="10" id="KW-0460">Magnesium</keyword>
<dbReference type="InterPro" id="IPR018303">
    <property type="entry name" value="ATPase_P-typ_P_site"/>
</dbReference>
<dbReference type="InterPro" id="IPR004014">
    <property type="entry name" value="ATPase_P-typ_cation-transptr_N"/>
</dbReference>
<dbReference type="SUPFAM" id="SSF56784">
    <property type="entry name" value="HAD-like"/>
    <property type="match status" value="1"/>
</dbReference>
<dbReference type="GO" id="GO:0005524">
    <property type="term" value="F:ATP binding"/>
    <property type="evidence" value="ECO:0007669"/>
    <property type="project" value="UniProtKB-KW"/>
</dbReference>
<keyword evidence="13 15" id="KW-0472">Membrane</keyword>
<dbReference type="SUPFAM" id="SSF81653">
    <property type="entry name" value="Calcium ATPase, transduction domain A"/>
    <property type="match status" value="1"/>
</dbReference>
<keyword evidence="5" id="KW-0109">Calcium transport</keyword>
<dbReference type="GO" id="GO:1902600">
    <property type="term" value="P:proton transmembrane transport"/>
    <property type="evidence" value="ECO:0007669"/>
    <property type="project" value="TreeGrafter"/>
</dbReference>
<dbReference type="SFLD" id="SFLDS00003">
    <property type="entry name" value="Haloacid_Dehalogenase"/>
    <property type="match status" value="1"/>
</dbReference>
<gene>
    <name evidence="17" type="ORF">HYG86_16940</name>
</gene>
<dbReference type="InterPro" id="IPR006068">
    <property type="entry name" value="ATPase_P-typ_cation-transptr_C"/>
</dbReference>
<feature type="transmembrane region" description="Helical" evidence="15">
    <location>
        <begin position="241"/>
        <end position="261"/>
    </location>
</feature>
<dbReference type="GO" id="GO:0036376">
    <property type="term" value="P:sodium ion export across plasma membrane"/>
    <property type="evidence" value="ECO:0007669"/>
    <property type="project" value="TreeGrafter"/>
</dbReference>
<dbReference type="SFLD" id="SFLDG00002">
    <property type="entry name" value="C1.7:_P-type_atpase_like"/>
    <property type="match status" value="1"/>
</dbReference>
<keyword evidence="18" id="KW-1185">Reference proteome</keyword>
<dbReference type="KEGG" id="acae:HYG86_16940"/>
<evidence type="ECO:0000256" key="4">
    <source>
        <dbReference type="ARBA" id="ARBA00022475"/>
    </source>
</evidence>
<keyword evidence="12 15" id="KW-1133">Transmembrane helix</keyword>
<dbReference type="Gene3D" id="1.20.1110.10">
    <property type="entry name" value="Calcium-transporting ATPase, transmembrane domain"/>
    <property type="match status" value="1"/>
</dbReference>
<dbReference type="GO" id="GO:0005886">
    <property type="term" value="C:plasma membrane"/>
    <property type="evidence" value="ECO:0007669"/>
    <property type="project" value="UniProtKB-SubCell"/>
</dbReference>
<dbReference type="FunFam" id="3.40.50.1000:FF:000001">
    <property type="entry name" value="Phospholipid-transporting ATPase IC"/>
    <property type="match status" value="1"/>
</dbReference>
<evidence type="ECO:0000256" key="13">
    <source>
        <dbReference type="ARBA" id="ARBA00023136"/>
    </source>
</evidence>
<dbReference type="GO" id="GO:0006883">
    <property type="term" value="P:intracellular sodium ion homeostasis"/>
    <property type="evidence" value="ECO:0007669"/>
    <property type="project" value="TreeGrafter"/>
</dbReference>